<dbReference type="SUPFAM" id="SSF48295">
    <property type="entry name" value="TrpR-like"/>
    <property type="match status" value="3"/>
</dbReference>
<feature type="domain" description="Insertion element IS150 protein InsJ-like helix-turn-helix" evidence="3">
    <location>
        <begin position="132"/>
        <end position="181"/>
    </location>
</feature>
<accession>A0ABQ0BJL6</accession>
<feature type="domain" description="Insertion element IS150 protein InsJ-like helix-turn-helix" evidence="3">
    <location>
        <begin position="10"/>
        <end position="54"/>
    </location>
</feature>
<dbReference type="Pfam" id="PF13518">
    <property type="entry name" value="HTH_28"/>
    <property type="match status" value="3"/>
</dbReference>
<dbReference type="InterPro" id="IPR010921">
    <property type="entry name" value="Trp_repressor/repl_initiator"/>
</dbReference>
<dbReference type="InterPro" id="IPR052057">
    <property type="entry name" value="IS150/IS1296_orfA-like"/>
</dbReference>
<proteinExistence type="inferred from homology"/>
<dbReference type="EMBL" id="BAABYW010000002">
    <property type="protein sequence ID" value="GAA6411533.1"/>
    <property type="molecule type" value="Genomic_DNA"/>
</dbReference>
<feature type="domain" description="Insertion element IS150 protein InsJ-like helix-turn-helix" evidence="3">
    <location>
        <begin position="68"/>
        <end position="110"/>
    </location>
</feature>
<evidence type="ECO:0000259" key="3">
    <source>
        <dbReference type="Pfam" id="PF13518"/>
    </source>
</evidence>
<sequence length="225" mass="26243">MSKSPRTPEFRAMVSQEYLDGLGSYDSLAAKYQIGSTQLREWIAKYRQHGLSAFQSTKGNAPYSSEFKTLCVEAVLSGQGSVDDIVAKFNISSRKVLRDWISMYNANRELKDYDPKREVYMAEARRKTTIDERMEIVQYCIEHDRNYKDTASLYDVSYSQVYSWVKKYDADGEDGLSDKRGHHKTDGEVDELERLRRENLRLKRQLEEKDMVVELLKKVKEFEGM</sequence>
<evidence type="ECO:0000313" key="4">
    <source>
        <dbReference type="EMBL" id="GAA6411533.1"/>
    </source>
</evidence>
<organism evidence="4 5">
    <name type="scientific">Blautia hominis</name>
    <dbReference type="NCBI Taxonomy" id="2025493"/>
    <lineage>
        <taxon>Bacteria</taxon>
        <taxon>Bacillati</taxon>
        <taxon>Bacillota</taxon>
        <taxon>Clostridia</taxon>
        <taxon>Lachnospirales</taxon>
        <taxon>Lachnospiraceae</taxon>
        <taxon>Blautia</taxon>
    </lineage>
</organism>
<dbReference type="Gene3D" id="1.10.10.10">
    <property type="entry name" value="Winged helix-like DNA-binding domain superfamily/Winged helix DNA-binding domain"/>
    <property type="match status" value="2"/>
</dbReference>
<comment type="caution">
    <text evidence="4">The sequence shown here is derived from an EMBL/GenBank/DDBJ whole genome shotgun (WGS) entry which is preliminary data.</text>
</comment>
<evidence type="ECO:0000313" key="5">
    <source>
        <dbReference type="Proteomes" id="UP001600943"/>
    </source>
</evidence>
<dbReference type="PANTHER" id="PTHR33795">
    <property type="entry name" value="INSERTION ELEMENT IS150 PROTEIN INSJ"/>
    <property type="match status" value="1"/>
</dbReference>
<reference evidence="4 5" key="1">
    <citation type="submission" date="2024-04" db="EMBL/GenBank/DDBJ databases">
        <title>Defined microbial consortia suppress multidrug-resistant proinflammatory Enterobacteriaceae via ecological control.</title>
        <authorList>
            <person name="Furuichi M."/>
            <person name="Kawaguchi T."/>
            <person name="Pust M."/>
            <person name="Yasuma K."/>
            <person name="Plichta D."/>
            <person name="Hasegawa N."/>
            <person name="Ohya T."/>
            <person name="Bhattarai S."/>
            <person name="Sasajima S."/>
            <person name="Aoto Y."/>
            <person name="Tuganbaev T."/>
            <person name="Yaginuma M."/>
            <person name="Ueda M."/>
            <person name="Okahashi N."/>
            <person name="Amafuji K."/>
            <person name="Kiridooshi Y."/>
            <person name="Sugita K."/>
            <person name="Strazar M."/>
            <person name="Skelly A."/>
            <person name="Suda W."/>
            <person name="Hattori M."/>
            <person name="Nakamoto N."/>
            <person name="Caballero S."/>
            <person name="Norman J."/>
            <person name="Olle B."/>
            <person name="Tanoue T."/>
            <person name="Arita M."/>
            <person name="Bucci V."/>
            <person name="Atarashi K."/>
            <person name="Xavier R."/>
            <person name="Honda K."/>
        </authorList>
    </citation>
    <scope>NUCLEOTIDE SEQUENCE [LARGE SCALE GENOMIC DNA]</scope>
    <source>
        <strain evidence="5">k04-0078-D8-1</strain>
    </source>
</reference>
<dbReference type="InterPro" id="IPR036388">
    <property type="entry name" value="WH-like_DNA-bd_sf"/>
</dbReference>
<dbReference type="InterPro" id="IPR055247">
    <property type="entry name" value="InsJ-like_HTH"/>
</dbReference>
<keyword evidence="2" id="KW-0175">Coiled coil</keyword>
<dbReference type="RefSeq" id="WP_390410187.1">
    <property type="nucleotide sequence ID" value="NZ_BAABYW010000002.1"/>
</dbReference>
<evidence type="ECO:0000256" key="1">
    <source>
        <dbReference type="ARBA" id="ARBA00038232"/>
    </source>
</evidence>
<gene>
    <name evidence="4" type="ORF">K040078D81_56500</name>
</gene>
<protein>
    <submittedName>
        <fullName evidence="4">IS3 family transposase</fullName>
    </submittedName>
</protein>
<evidence type="ECO:0000256" key="2">
    <source>
        <dbReference type="SAM" id="Coils"/>
    </source>
</evidence>
<keyword evidence="5" id="KW-1185">Reference proteome</keyword>
<comment type="similarity">
    <text evidence="1">Belongs to the IS150/IS1296 orfA family.</text>
</comment>
<dbReference type="Proteomes" id="UP001600943">
    <property type="component" value="Unassembled WGS sequence"/>
</dbReference>
<feature type="coiled-coil region" evidence="2">
    <location>
        <begin position="185"/>
        <end position="212"/>
    </location>
</feature>
<name>A0ABQ0BJL6_9FIRM</name>
<dbReference type="PANTHER" id="PTHR33795:SF1">
    <property type="entry name" value="INSERTION ELEMENT IS150 PROTEIN INSJ"/>
    <property type="match status" value="1"/>
</dbReference>